<sequence length="140" mass="15242">MKQLKVIYECMMGCLIVVGGGFIIYHLDTTNYAVSRIEKLGGGVRSDTAWGSTLYEIVNLNDTPATDSDLECVRKLQPYSGVYLRNTNITDQGLKHLHGLAVDEIDLTGADVSDSAIAELLATIPADVKCHIIRDPKTGM</sequence>
<protein>
    <recommendedName>
        <fullName evidence="4">Leucine Rich repeats (2 copies)</fullName>
    </recommendedName>
</protein>
<gene>
    <name evidence="2" type="ORF">HG66A1_43580</name>
</gene>
<dbReference type="EMBL" id="CP036266">
    <property type="protein sequence ID" value="QDT22550.1"/>
    <property type="molecule type" value="Genomic_DNA"/>
</dbReference>
<dbReference type="AlphaFoldDB" id="A0A517PT61"/>
<keyword evidence="1" id="KW-1133">Transmembrane helix</keyword>
<keyword evidence="1" id="KW-0472">Membrane</keyword>
<dbReference type="InterPro" id="IPR032675">
    <property type="entry name" value="LRR_dom_sf"/>
</dbReference>
<feature type="transmembrane region" description="Helical" evidence="1">
    <location>
        <begin position="6"/>
        <end position="27"/>
    </location>
</feature>
<accession>A0A517PT61</accession>
<proteinExistence type="predicted"/>
<dbReference type="Proteomes" id="UP000320421">
    <property type="component" value="Chromosome"/>
</dbReference>
<evidence type="ECO:0000256" key="1">
    <source>
        <dbReference type="SAM" id="Phobius"/>
    </source>
</evidence>
<evidence type="ECO:0008006" key="4">
    <source>
        <dbReference type="Google" id="ProtNLM"/>
    </source>
</evidence>
<evidence type="ECO:0000313" key="3">
    <source>
        <dbReference type="Proteomes" id="UP000320421"/>
    </source>
</evidence>
<dbReference type="OrthoDB" id="279401at2"/>
<evidence type="ECO:0000313" key="2">
    <source>
        <dbReference type="EMBL" id="QDT22550.1"/>
    </source>
</evidence>
<organism evidence="2 3">
    <name type="scientific">Gimesia chilikensis</name>
    <dbReference type="NCBI Taxonomy" id="2605989"/>
    <lineage>
        <taxon>Bacteria</taxon>
        <taxon>Pseudomonadati</taxon>
        <taxon>Planctomycetota</taxon>
        <taxon>Planctomycetia</taxon>
        <taxon>Planctomycetales</taxon>
        <taxon>Planctomycetaceae</taxon>
        <taxon>Gimesia</taxon>
    </lineage>
</organism>
<keyword evidence="3" id="KW-1185">Reference proteome</keyword>
<keyword evidence="1" id="KW-0812">Transmembrane</keyword>
<name>A0A517PT61_9PLAN</name>
<reference evidence="2 3" key="1">
    <citation type="submission" date="2019-02" db="EMBL/GenBank/DDBJ databases">
        <title>Deep-cultivation of Planctomycetes and their phenomic and genomic characterization uncovers novel biology.</title>
        <authorList>
            <person name="Wiegand S."/>
            <person name="Jogler M."/>
            <person name="Boedeker C."/>
            <person name="Pinto D."/>
            <person name="Vollmers J."/>
            <person name="Rivas-Marin E."/>
            <person name="Kohn T."/>
            <person name="Peeters S.H."/>
            <person name="Heuer A."/>
            <person name="Rast P."/>
            <person name="Oberbeckmann S."/>
            <person name="Bunk B."/>
            <person name="Jeske O."/>
            <person name="Meyerdierks A."/>
            <person name="Storesund J.E."/>
            <person name="Kallscheuer N."/>
            <person name="Luecker S."/>
            <person name="Lage O.M."/>
            <person name="Pohl T."/>
            <person name="Merkel B.J."/>
            <person name="Hornburger P."/>
            <person name="Mueller R.-W."/>
            <person name="Bruemmer F."/>
            <person name="Labrenz M."/>
            <person name="Spormann A.M."/>
            <person name="Op den Camp H."/>
            <person name="Overmann J."/>
            <person name="Amann R."/>
            <person name="Jetten M.S.M."/>
            <person name="Mascher T."/>
            <person name="Medema M.H."/>
            <person name="Devos D.P."/>
            <person name="Kaster A.-K."/>
            <person name="Ovreas L."/>
            <person name="Rohde M."/>
            <person name="Galperin M.Y."/>
            <person name="Jogler C."/>
        </authorList>
    </citation>
    <scope>NUCLEOTIDE SEQUENCE [LARGE SCALE GENOMIC DNA]</scope>
    <source>
        <strain evidence="2 3">HG66A1</strain>
    </source>
</reference>
<dbReference type="RefSeq" id="WP_145188587.1">
    <property type="nucleotide sequence ID" value="NZ_CP036266.1"/>
</dbReference>
<dbReference type="Gene3D" id="3.80.10.10">
    <property type="entry name" value="Ribonuclease Inhibitor"/>
    <property type="match status" value="1"/>
</dbReference>